<organism evidence="2 3">
    <name type="scientific">Anatilimnocola aggregata</name>
    <dbReference type="NCBI Taxonomy" id="2528021"/>
    <lineage>
        <taxon>Bacteria</taxon>
        <taxon>Pseudomonadati</taxon>
        <taxon>Planctomycetota</taxon>
        <taxon>Planctomycetia</taxon>
        <taxon>Pirellulales</taxon>
        <taxon>Pirellulaceae</taxon>
        <taxon>Anatilimnocola</taxon>
    </lineage>
</organism>
<gene>
    <name evidence="2" type="ORF">ETAA8_11310</name>
</gene>
<feature type="signal peptide" evidence="1">
    <location>
        <begin position="1"/>
        <end position="23"/>
    </location>
</feature>
<dbReference type="SUPFAM" id="SSF49899">
    <property type="entry name" value="Concanavalin A-like lectins/glucanases"/>
    <property type="match status" value="1"/>
</dbReference>
<evidence type="ECO:0000313" key="2">
    <source>
        <dbReference type="EMBL" id="QDU26059.1"/>
    </source>
</evidence>
<name>A0A517Y745_9BACT</name>
<keyword evidence="1" id="KW-0732">Signal</keyword>
<accession>A0A517Y745</accession>
<evidence type="ECO:0000256" key="1">
    <source>
        <dbReference type="SAM" id="SignalP"/>
    </source>
</evidence>
<protein>
    <submittedName>
        <fullName evidence="2">Uncharacterized protein</fullName>
    </submittedName>
</protein>
<evidence type="ECO:0000313" key="3">
    <source>
        <dbReference type="Proteomes" id="UP000315017"/>
    </source>
</evidence>
<proteinExistence type="predicted"/>
<keyword evidence="3" id="KW-1185">Reference proteome</keyword>
<reference evidence="2 3" key="1">
    <citation type="submission" date="2019-02" db="EMBL/GenBank/DDBJ databases">
        <title>Deep-cultivation of Planctomycetes and their phenomic and genomic characterization uncovers novel biology.</title>
        <authorList>
            <person name="Wiegand S."/>
            <person name="Jogler M."/>
            <person name="Boedeker C."/>
            <person name="Pinto D."/>
            <person name="Vollmers J."/>
            <person name="Rivas-Marin E."/>
            <person name="Kohn T."/>
            <person name="Peeters S.H."/>
            <person name="Heuer A."/>
            <person name="Rast P."/>
            <person name="Oberbeckmann S."/>
            <person name="Bunk B."/>
            <person name="Jeske O."/>
            <person name="Meyerdierks A."/>
            <person name="Storesund J.E."/>
            <person name="Kallscheuer N."/>
            <person name="Luecker S."/>
            <person name="Lage O.M."/>
            <person name="Pohl T."/>
            <person name="Merkel B.J."/>
            <person name="Hornburger P."/>
            <person name="Mueller R.-W."/>
            <person name="Bruemmer F."/>
            <person name="Labrenz M."/>
            <person name="Spormann A.M."/>
            <person name="Op den Camp H."/>
            <person name="Overmann J."/>
            <person name="Amann R."/>
            <person name="Jetten M.S.M."/>
            <person name="Mascher T."/>
            <person name="Medema M.H."/>
            <person name="Devos D.P."/>
            <person name="Kaster A.-K."/>
            <person name="Ovreas L."/>
            <person name="Rohde M."/>
            <person name="Galperin M.Y."/>
            <person name="Jogler C."/>
        </authorList>
    </citation>
    <scope>NUCLEOTIDE SEQUENCE [LARGE SCALE GENOMIC DNA]</scope>
    <source>
        <strain evidence="2 3">ETA_A8</strain>
    </source>
</reference>
<dbReference type="OrthoDB" id="262615at2"/>
<dbReference type="InterPro" id="IPR013320">
    <property type="entry name" value="ConA-like_dom_sf"/>
</dbReference>
<feature type="chain" id="PRO_5022220557" evidence="1">
    <location>
        <begin position="24"/>
        <end position="1310"/>
    </location>
</feature>
<dbReference type="KEGG" id="aagg:ETAA8_11310"/>
<dbReference type="RefSeq" id="WP_145086008.1">
    <property type="nucleotide sequence ID" value="NZ_CP036274.1"/>
</dbReference>
<dbReference type="Proteomes" id="UP000315017">
    <property type="component" value="Chromosome"/>
</dbReference>
<dbReference type="EMBL" id="CP036274">
    <property type="protein sequence ID" value="QDU26059.1"/>
    <property type="molecule type" value="Genomic_DNA"/>
</dbReference>
<sequence length="1310" mass="148047" precursor="true">MRAPFRCLWLCCALLGHQLAAGAETRVPLVIDEPYAGRTVSWPITTGVPFPRGLLKEAAHCRLVDDLNREQPLQAKVAATWDAEKTSIRWLTIDFIAEPGRKYSLVVDEQTKKTTISDDRWTPDEAIVARVMAAEHYYLDEQGTRFSSAADGKDRVITREVVGPLHHSLRIDGYYTGPRGERIAKYRTRYHFFKGMPLVKVDDELHFSGSTKGKRFRDIGYSLPLEQPGQNRRVTVDASGAAGNQLKTIDWQPDTRSVSSYQKIYRHYGNPECLGEVAVFKDKAASEKEVTTVVSSEHVGEWMQVADEQSSITGSLRWFWQQFPKEWEAARNHLTLHLWSPQAGELDFDKAGIEQFFGEAGKNYLRVGLETRKNPLDRYFFHADQAAIERGAADGLGINKHHEFWLIFAPSSAAAKAQEYAHLAAVPPLCLASGEWNISTDVFGPLAARPNDSKYEASVDKLFDLSRQVQDEFGDYGWWLFGAGPHYSYHLDEKTGKHYADARRFEFHTYGKETQLWWNYLRSGERKFHDWAIPAENHWVDIAVAHEPTTIQCDWLGGEHQPNRTLHWRPGEWSIDNPTHYVRTHDRAEAWLRGGAQYWASYHRTLETTTLANYITGDERYNDVVNYWREYWGGLAGVTNRSKDVPAWYREQAWWREPKEGEPAKTWAEMIRDYAPFSSGSRHQMTLFFNLATLYEHTWDPRAKQALAEYAAAFLDSAHPIGVWRSQDNSLPAHADAPLMGHFWVPALWKYARVTNDPRMKDIFARYFAAGYAADPFREDEKVGVYSNSYVGYAYYFTRDARFLALAENELNQLLPNAAPLANPQEINSRLYNPYAPARTFAGVPRLIWALQTAAKNGVPVPHQPYRPQRTAIVLQKAANEALTATLWGFEPELKIIDPTGAEQKNFRVTTKKYASEIQPFDRKLPDYDVFLHELVIDAQAAAGSYLLAPQVELAVLQTNSSEIPLWNAARPVEVKLGETVWVQPPRESAALSIQSAVPAMWRVRTRTGELVSGKVTGDRVEFAAAAQQDQPLQIDIVPGGRNRTGWFQIVNREPVDCWVQPGGEADSLLNRSVNVTPKTLAATLTPAIAIDPQQTFVAGRFGRGVQIAPGNPLHIPDHLVKGDQKEPLCSEQQGTIEFWVKRQWDDRLSPIKQPAILANGLRTVPGHADLPLNEWAHIALVWAPYEDQGTISYVYVNGRDPAVYRSLNWAGYSSARPSTGVKGAKWLEELVAKAVPGAAYAIDELRISRTPRYADLKIAYGPQQTFNPVRFEPPSKPFAADDDTTLLLHFDDDLRAAVPKELPAAKFDK</sequence>